<reference evidence="2 3" key="1">
    <citation type="submission" date="2020-08" db="EMBL/GenBank/DDBJ databases">
        <title>Genomic Encyclopedia of Type Strains, Phase III (KMG-III): the genomes of soil and plant-associated and newly described type strains.</title>
        <authorList>
            <person name="Whitman W."/>
        </authorList>
    </citation>
    <scope>NUCLEOTIDE SEQUENCE [LARGE SCALE GENOMIC DNA]</scope>
    <source>
        <strain evidence="2 3">CECT 7015</strain>
    </source>
</reference>
<proteinExistence type="predicted"/>
<organism evidence="2 3">
    <name type="scientific">Phyllobacterium trifolii</name>
    <dbReference type="NCBI Taxonomy" id="300193"/>
    <lineage>
        <taxon>Bacteria</taxon>
        <taxon>Pseudomonadati</taxon>
        <taxon>Pseudomonadota</taxon>
        <taxon>Alphaproteobacteria</taxon>
        <taxon>Hyphomicrobiales</taxon>
        <taxon>Phyllobacteriaceae</taxon>
        <taxon>Phyllobacterium</taxon>
    </lineage>
</organism>
<keyword evidence="1" id="KW-0472">Membrane</keyword>
<keyword evidence="3" id="KW-1185">Reference proteome</keyword>
<evidence type="ECO:0000256" key="1">
    <source>
        <dbReference type="SAM" id="Phobius"/>
    </source>
</evidence>
<feature type="transmembrane region" description="Helical" evidence="1">
    <location>
        <begin position="125"/>
        <end position="143"/>
    </location>
</feature>
<dbReference type="EMBL" id="JACHXN010000048">
    <property type="protein sequence ID" value="MBB3149888.1"/>
    <property type="molecule type" value="Genomic_DNA"/>
</dbReference>
<feature type="transmembrane region" description="Helical" evidence="1">
    <location>
        <begin position="21"/>
        <end position="41"/>
    </location>
</feature>
<dbReference type="Proteomes" id="UP000554520">
    <property type="component" value="Unassembled WGS sequence"/>
</dbReference>
<comment type="caution">
    <text evidence="2">The sequence shown here is derived from an EMBL/GenBank/DDBJ whole genome shotgun (WGS) entry which is preliminary data.</text>
</comment>
<keyword evidence="1" id="KW-0812">Transmembrane</keyword>
<evidence type="ECO:0000313" key="3">
    <source>
        <dbReference type="Proteomes" id="UP000554520"/>
    </source>
</evidence>
<feature type="transmembrane region" description="Helical" evidence="1">
    <location>
        <begin position="89"/>
        <end position="113"/>
    </location>
</feature>
<gene>
    <name evidence="2" type="ORF">FHS21_006345</name>
</gene>
<name>A0A839UFE6_9HYPH</name>
<feature type="transmembrane region" description="Helical" evidence="1">
    <location>
        <begin position="53"/>
        <end position="77"/>
    </location>
</feature>
<accession>A0A839UFE6</accession>
<evidence type="ECO:0000313" key="2">
    <source>
        <dbReference type="EMBL" id="MBB3149888.1"/>
    </source>
</evidence>
<feature type="transmembrane region" description="Helical" evidence="1">
    <location>
        <begin position="155"/>
        <end position="178"/>
    </location>
</feature>
<sequence length="494" mass="54764">MFTFTGYLNQRRFAYAAGLRIGLFAASVLAFPFALYGLKFLTDCRSVDGTCGAVGLVGAMALKPPVAYLFAFSFLGISLRRSRDAGLPAWLGLAIPLLLAADLNNLTVIGAPWSLAFSLGIGTSWPRFAVQALACIFILCLLPSREPTSGDTFPFGNAGKIAFALGLYVTFFNVLSALSQNHGLDPYMRPIWMMMPRIFGMAVLYVKLAFMALVLWIAWSERHQPAPPEARQPTPRPARIEMPNKKIIWSAIIVTIVVYALMVDVGPLLLISLPVNFTTMLVPTFLLYLALIWTIVRSTKARTLGSFALVALAVSPFIHWGYSQWDVSQAKVREAAEIKAIATIAPEFVPPVLVVDSQASVRPAWAVPQIQRVIWKEDYPEEFRQLERSGRRSFYPPTVVDRVPDTYLLLKRGRSSSFDKPRQQYATDGGPYELRIIAPGRDDLIAVAYKTFNPRPSLLPVLTQTGWYRGSNSVMSEKVSDSVKDFLLSSLRGQ</sequence>
<feature type="transmembrane region" description="Helical" evidence="1">
    <location>
        <begin position="277"/>
        <end position="296"/>
    </location>
</feature>
<protein>
    <submittedName>
        <fullName evidence="2">Uncharacterized protein</fullName>
    </submittedName>
</protein>
<feature type="transmembrane region" description="Helical" evidence="1">
    <location>
        <begin position="303"/>
        <end position="322"/>
    </location>
</feature>
<keyword evidence="1" id="KW-1133">Transmembrane helix</keyword>
<feature type="transmembrane region" description="Helical" evidence="1">
    <location>
        <begin position="247"/>
        <end position="271"/>
    </location>
</feature>
<feature type="transmembrane region" description="Helical" evidence="1">
    <location>
        <begin position="198"/>
        <end position="219"/>
    </location>
</feature>
<dbReference type="RefSeq" id="WP_183665794.1">
    <property type="nucleotide sequence ID" value="NZ_JACHXN010000048.1"/>
</dbReference>
<dbReference type="AlphaFoldDB" id="A0A839UFE6"/>